<dbReference type="SMART" id="SM00020">
    <property type="entry name" value="Tryp_SPc"/>
    <property type="match status" value="1"/>
</dbReference>
<gene>
    <name evidence="4" type="ORF">AJAP_12025</name>
</gene>
<dbReference type="HOGENOM" id="CLU_561004_0_0_11"/>
<dbReference type="eggNOG" id="COG5640">
    <property type="taxonomic scope" value="Bacteria"/>
</dbReference>
<dbReference type="InterPro" id="IPR043504">
    <property type="entry name" value="Peptidase_S1_PA_chymotrypsin"/>
</dbReference>
<dbReference type="EMBL" id="CP008953">
    <property type="protein sequence ID" value="AIG75288.1"/>
    <property type="molecule type" value="Genomic_DNA"/>
</dbReference>
<organism evidence="4 5">
    <name type="scientific">Amycolatopsis japonica</name>
    <dbReference type="NCBI Taxonomy" id="208439"/>
    <lineage>
        <taxon>Bacteria</taxon>
        <taxon>Bacillati</taxon>
        <taxon>Actinomycetota</taxon>
        <taxon>Actinomycetes</taxon>
        <taxon>Pseudonocardiales</taxon>
        <taxon>Pseudonocardiaceae</taxon>
        <taxon>Amycolatopsis</taxon>
        <taxon>Amycolatopsis japonica group</taxon>
    </lineage>
</organism>
<dbReference type="GO" id="GO:0004252">
    <property type="term" value="F:serine-type endopeptidase activity"/>
    <property type="evidence" value="ECO:0007669"/>
    <property type="project" value="InterPro"/>
</dbReference>
<keyword evidence="2" id="KW-0732">Signal</keyword>
<dbReference type="Gene3D" id="2.40.10.10">
    <property type="entry name" value="Trypsin-like serine proteases"/>
    <property type="match status" value="1"/>
</dbReference>
<keyword evidence="1" id="KW-1015">Disulfide bond</keyword>
<accession>A0A075UQM4</accession>
<dbReference type="GO" id="GO:0006508">
    <property type="term" value="P:proteolysis"/>
    <property type="evidence" value="ECO:0007669"/>
    <property type="project" value="InterPro"/>
</dbReference>
<evidence type="ECO:0000259" key="3">
    <source>
        <dbReference type="PROSITE" id="PS50240"/>
    </source>
</evidence>
<proteinExistence type="predicted"/>
<feature type="signal peptide" evidence="2">
    <location>
        <begin position="1"/>
        <end position="23"/>
    </location>
</feature>
<feature type="domain" description="Peptidase S1" evidence="3">
    <location>
        <begin position="53"/>
        <end position="281"/>
    </location>
</feature>
<dbReference type="InterPro" id="IPR009003">
    <property type="entry name" value="Peptidase_S1_PA"/>
</dbReference>
<dbReference type="PROSITE" id="PS00135">
    <property type="entry name" value="TRYPSIN_SER"/>
    <property type="match status" value="1"/>
</dbReference>
<protein>
    <submittedName>
        <fullName evidence="4">Conserved putative secreted protein</fullName>
    </submittedName>
</protein>
<name>A0A075UQM4_9PSEU</name>
<evidence type="ECO:0000313" key="4">
    <source>
        <dbReference type="EMBL" id="AIG75288.1"/>
    </source>
</evidence>
<dbReference type="Gene3D" id="2.60.40.10">
    <property type="entry name" value="Immunoglobulins"/>
    <property type="match status" value="1"/>
</dbReference>
<dbReference type="AlphaFoldDB" id="A0A075UQM4"/>
<dbReference type="CDD" id="cd00146">
    <property type="entry name" value="PKD"/>
    <property type="match status" value="1"/>
</dbReference>
<dbReference type="InterPro" id="IPR001254">
    <property type="entry name" value="Trypsin_dom"/>
</dbReference>
<evidence type="ECO:0000256" key="2">
    <source>
        <dbReference type="SAM" id="SignalP"/>
    </source>
</evidence>
<evidence type="ECO:0000313" key="5">
    <source>
        <dbReference type="Proteomes" id="UP000028492"/>
    </source>
</evidence>
<dbReference type="KEGG" id="aja:AJAP_12025"/>
<evidence type="ECO:0000256" key="1">
    <source>
        <dbReference type="ARBA" id="ARBA00023157"/>
    </source>
</evidence>
<dbReference type="Proteomes" id="UP000028492">
    <property type="component" value="Chromosome"/>
</dbReference>
<dbReference type="CDD" id="cd00190">
    <property type="entry name" value="Tryp_SPc"/>
    <property type="match status" value="1"/>
</dbReference>
<reference evidence="4 5" key="1">
    <citation type="journal article" date="2014" name="J. Biotechnol.">
        <title>Complete genome sequence of the actinobacterium Amycolatopsis japonica MG417-CF17(T) (=DSM 44213T) producing (S,S)-N,N'-ethylenediaminedisuccinic acid.</title>
        <authorList>
            <person name="Stegmann E."/>
            <person name="Albersmeier A."/>
            <person name="Spohn M."/>
            <person name="Gert H."/>
            <person name="Weber T."/>
            <person name="Wohlleben W."/>
            <person name="Kalinowski J."/>
            <person name="Ruckert C."/>
        </authorList>
    </citation>
    <scope>NUCLEOTIDE SEQUENCE [LARGE SCALE GENOMIC DNA]</scope>
    <source>
        <strain evidence="5">MG417-CF17 (DSM 44213)</strain>
    </source>
</reference>
<dbReference type="InterPro" id="IPR050430">
    <property type="entry name" value="Peptidase_S1"/>
</dbReference>
<feature type="chain" id="PRO_5039429466" evidence="2">
    <location>
        <begin position="24"/>
        <end position="486"/>
    </location>
</feature>
<dbReference type="STRING" id="208439.AJAP_12025"/>
<dbReference type="RefSeq" id="WP_038510693.1">
    <property type="nucleotide sequence ID" value="NZ_CP008953.1"/>
</dbReference>
<dbReference type="PANTHER" id="PTHR24276:SF98">
    <property type="entry name" value="FI18310P1-RELATED"/>
    <property type="match status" value="1"/>
</dbReference>
<dbReference type="Pfam" id="PF00089">
    <property type="entry name" value="Trypsin"/>
    <property type="match status" value="1"/>
</dbReference>
<dbReference type="InterPro" id="IPR033116">
    <property type="entry name" value="TRYPSIN_SER"/>
</dbReference>
<sequence length="486" mass="49384">MKKKRIAGLLALGVAALSIPVLGGTAGAAPQPIASAIAPTGDVRIPDGAHAQGIGGVPASVKDYPFAIAALREGGSRPKGQSCSGSVVAPRKVMVAAHCKELAGEKTVLYGLDDLVGTGGTQLKVVDYKLHPKFTQPWNGYDVAIITTDADIPVPAGGYAKVATSADTGLETPGKDGFSLGYGKKTQNDSPPDVTLQKLTLPIVDPNQCTGVENGVDPKTMICAGYSDGRKTVLPGDSGGPFIVNGVVVGITSWSRSDFRWYSVYSRLNNEMGDWVKQQIGDVPSGDKFTLAASPGAVKTDPGKYVSTSITSKEGKNGSENVALSASGLPDGAKATFQPSSIMSGDTAKLTIETAAGTPERDYTITVSGKGTTDTATTTLTLTVGKGGSEPGDLKVTVNPGSGTVRAGQFVNATVSATGGSGSITLSASGSGLPIAPFFNPQSISSGGSSTMQIFAPFQPGTYPITVTAKDGAGKTSTATYTLTVQ</sequence>
<dbReference type="PROSITE" id="PS50240">
    <property type="entry name" value="TRYPSIN_DOM"/>
    <property type="match status" value="1"/>
</dbReference>
<keyword evidence="5" id="KW-1185">Reference proteome</keyword>
<dbReference type="PANTHER" id="PTHR24276">
    <property type="entry name" value="POLYSERASE-RELATED"/>
    <property type="match status" value="1"/>
</dbReference>
<dbReference type="InterPro" id="IPR013783">
    <property type="entry name" value="Ig-like_fold"/>
</dbReference>
<dbReference type="GO" id="GO:0005975">
    <property type="term" value="P:carbohydrate metabolic process"/>
    <property type="evidence" value="ECO:0007669"/>
    <property type="project" value="UniProtKB-ARBA"/>
</dbReference>
<dbReference type="SUPFAM" id="SSF50494">
    <property type="entry name" value="Trypsin-like serine proteases"/>
    <property type="match status" value="1"/>
</dbReference>